<reference evidence="3" key="1">
    <citation type="submission" date="2014-02" db="EMBL/GenBank/DDBJ databases">
        <authorList>
            <person name="Genoscope - CEA"/>
        </authorList>
    </citation>
    <scope>NUCLEOTIDE SEQUENCE</scope>
    <source>
        <strain evidence="3">LS3</strain>
    </source>
</reference>
<reference evidence="3" key="2">
    <citation type="submission" date="2014-06" db="EMBL/GenBank/DDBJ databases">
        <title>The complete genome of Blastobotrys (Arxula) adeninivorans LS3 - a yeast of biotechnological interest.</title>
        <authorList>
            <person name="Kunze G."/>
            <person name="Gaillardin C."/>
            <person name="Czernicka M."/>
            <person name="Durrens P."/>
            <person name="Martin T."/>
            <person name="Boer E."/>
            <person name="Gabaldon T."/>
            <person name="Cruz J."/>
            <person name="Talla E."/>
            <person name="Marck C."/>
            <person name="Goffeau A."/>
            <person name="Barbe V."/>
            <person name="Baret P."/>
            <person name="Baronian K."/>
            <person name="Beier S."/>
            <person name="Bleykasten C."/>
            <person name="Bode R."/>
            <person name="Casaregola S."/>
            <person name="Despons L."/>
            <person name="Fairhead C."/>
            <person name="Giersberg M."/>
            <person name="Gierski P."/>
            <person name="Hahnel U."/>
            <person name="Hartmann A."/>
            <person name="Jankowska D."/>
            <person name="Jubin C."/>
            <person name="Jung P."/>
            <person name="Lafontaine I."/>
            <person name="Leh-Louis V."/>
            <person name="Lemaire M."/>
            <person name="Marcet-Houben M."/>
            <person name="Mascher M."/>
            <person name="Morel G."/>
            <person name="Richard G.-F."/>
            <person name="Riechen J."/>
            <person name="Sacerdot C."/>
            <person name="Sarkar A."/>
            <person name="Savel G."/>
            <person name="Schacherer J."/>
            <person name="Sherman D."/>
            <person name="Straub M.-L."/>
            <person name="Stein N."/>
            <person name="Thierry A."/>
            <person name="Trautwein-Schult A."/>
            <person name="Westhof E."/>
            <person name="Worch S."/>
            <person name="Dujon B."/>
            <person name="Souciet J.-L."/>
            <person name="Wincker P."/>
            <person name="Scholz U."/>
            <person name="Neuveglise N."/>
        </authorList>
    </citation>
    <scope>NUCLEOTIDE SEQUENCE</scope>
    <source>
        <strain evidence="3">LS3</strain>
    </source>
</reference>
<feature type="compositionally biased region" description="Basic and acidic residues" evidence="1">
    <location>
        <begin position="248"/>
        <end position="259"/>
    </location>
</feature>
<evidence type="ECO:0000256" key="2">
    <source>
        <dbReference type="SAM" id="Phobius"/>
    </source>
</evidence>
<name>A0A060T8P6_BLAAD</name>
<organism evidence="3">
    <name type="scientific">Blastobotrys adeninivorans</name>
    <name type="common">Yeast</name>
    <name type="synonym">Arxula adeninivorans</name>
    <dbReference type="NCBI Taxonomy" id="409370"/>
    <lineage>
        <taxon>Eukaryota</taxon>
        <taxon>Fungi</taxon>
        <taxon>Dikarya</taxon>
        <taxon>Ascomycota</taxon>
        <taxon>Saccharomycotina</taxon>
        <taxon>Dipodascomycetes</taxon>
        <taxon>Dipodascales</taxon>
        <taxon>Trichomonascaceae</taxon>
        <taxon>Blastobotrys</taxon>
    </lineage>
</organism>
<feature type="region of interest" description="Disordered" evidence="1">
    <location>
        <begin position="186"/>
        <end position="306"/>
    </location>
</feature>
<dbReference type="EMBL" id="HG937693">
    <property type="protein sequence ID" value="CDP35566.1"/>
    <property type="molecule type" value="Genomic_DNA"/>
</dbReference>
<keyword evidence="2" id="KW-0472">Membrane</keyword>
<proteinExistence type="predicted"/>
<keyword evidence="2" id="KW-1133">Transmembrane helix</keyword>
<evidence type="ECO:0000313" key="3">
    <source>
        <dbReference type="EMBL" id="CDP35566.1"/>
    </source>
</evidence>
<gene>
    <name evidence="3" type="ORF">GNLVRS02_ARAD1C38478g</name>
</gene>
<feature type="transmembrane region" description="Helical" evidence="2">
    <location>
        <begin position="322"/>
        <end position="344"/>
    </location>
</feature>
<feature type="compositionally biased region" description="Polar residues" evidence="1">
    <location>
        <begin position="280"/>
        <end position="292"/>
    </location>
</feature>
<protein>
    <submittedName>
        <fullName evidence="3">ARAD1C38478p</fullName>
    </submittedName>
</protein>
<keyword evidence="2" id="KW-0812">Transmembrane</keyword>
<evidence type="ECO:0000256" key="1">
    <source>
        <dbReference type="SAM" id="MobiDB-lite"/>
    </source>
</evidence>
<accession>A0A060T8P6</accession>
<feature type="compositionally biased region" description="Low complexity" evidence="1">
    <location>
        <begin position="209"/>
        <end position="226"/>
    </location>
</feature>
<dbReference type="AlphaFoldDB" id="A0A060T8P6"/>
<sequence>MHRFDDTREKTIRAVQSLHFLSSDSSVDNELPVDKNRSRNWLYKTLRGATRDSGDTEYDTAESFEVNVGATAQTPIANKYSTQRKMSASASVAIDSAPSSNVYPISSLAGTPIAMSSAVSGTSLPQLVQLTQIEGIDQTSSQSEGELPETDEEVNLTGQMPETGSAMLRVRSPASSAHLLQWGSNLEPSTVKSPENDISPRRSVTFEKSSWVPSPSPISDSSIVPSAQDKDNDKAGKNSPTEIVVPDNHSETITDDRTMHSARSSTGSIELAKKQKETPLQDNDSSVDDNSGTEGGSKSGKAIGMDTEAKDKRKPFSIAFTNWKVCVIYIITGLLLASLTINVLQLV</sequence>